<organism evidence="2 3">
    <name type="scientific">Romanomermis culicivorax</name>
    <name type="common">Nematode worm</name>
    <dbReference type="NCBI Taxonomy" id="13658"/>
    <lineage>
        <taxon>Eukaryota</taxon>
        <taxon>Metazoa</taxon>
        <taxon>Ecdysozoa</taxon>
        <taxon>Nematoda</taxon>
        <taxon>Enoplea</taxon>
        <taxon>Dorylaimia</taxon>
        <taxon>Mermithida</taxon>
        <taxon>Mermithoidea</taxon>
        <taxon>Mermithidae</taxon>
        <taxon>Romanomermis</taxon>
    </lineage>
</organism>
<dbReference type="WBParaSite" id="nRc.2.0.1.t38055-RA">
    <property type="protein sequence ID" value="nRc.2.0.1.t38055-RA"/>
    <property type="gene ID" value="nRc.2.0.1.g38055"/>
</dbReference>
<accession>A0A915KI36</accession>
<reference evidence="3" key="1">
    <citation type="submission" date="2022-11" db="UniProtKB">
        <authorList>
            <consortium name="WormBaseParasite"/>
        </authorList>
    </citation>
    <scope>IDENTIFICATION</scope>
</reference>
<dbReference type="PANTHER" id="PTHR10194">
    <property type="entry name" value="RAS GTPASE-ACTIVATING PROTEINS"/>
    <property type="match status" value="1"/>
</dbReference>
<feature type="region of interest" description="Disordered" evidence="1">
    <location>
        <begin position="170"/>
        <end position="242"/>
    </location>
</feature>
<keyword evidence="2" id="KW-1185">Reference proteome</keyword>
<feature type="region of interest" description="Disordered" evidence="1">
    <location>
        <begin position="308"/>
        <end position="327"/>
    </location>
</feature>
<name>A0A915KI36_ROMCU</name>
<proteinExistence type="predicted"/>
<feature type="compositionally biased region" description="Low complexity" evidence="1">
    <location>
        <begin position="213"/>
        <end position="228"/>
    </location>
</feature>
<sequence length="731" mass="81571">MVSLIDENFTGVIKEKNSDFIHKKSGSGSKKYPNEKTVRTLTLIAKTVQTLANFTKFGVKEHYMEFMNTFVEGEFEHMRQYLLRISGSQIENQINKAIEWECCVDLGKQLALLHSYLVESWPHINDKLQDKSSSLKYCLDTLSANLDDLSKVQASFNILITDSPTSPLSDYENNNLSSTHSTLSSTNTNNKRHSPTNEAQSLIIDDVEERIESPSNKSRSSSDSGRSSITPHFDLPKTRADTKNNNVRTKIIEENFLNGCSSGLCAKRLNAAHDLHTDDDYVWQSALDGSMELRIAVDNRENSVVTKRDEEVQTLDSQSVKSSESHLSPVSLTAVTAASAVVGALTDGFSFADENLASTATPLVDLSIVAATSSETVPLGVNQLNSSHNSLNQPASSSSGYHSLTYSTSNSSSPVETLKNRDDENKKLAATKEPCCSKNGDELAVDNPLYGLQTVPLAKHKVSGRKFCRSLPDIQFKNGSIGGKFTLSGSSKMLEFTTSDKAHENKNLSVHSNDGNDENIWRQQESRFMLPSQPPSTPHHCTNAQEVSSTRLLSTAVSLPPFSLDERNMRRTKTEQDFFHPFDSQNLRIPKFTLALDDRERLYRTKNSNQSRSRSKLVGQESSSQPILEYRLQVVQSELEKELSNRMKKEQIIERQRKCIEMLQSQNQNLLSTLHNLKNRTKSIIIGVENDNRDSNKKSDDSSSSLDLEKNLFKKSEKSTDSNNGLKITEC</sequence>
<dbReference type="InterPro" id="IPR039360">
    <property type="entry name" value="Ras_GTPase"/>
</dbReference>
<feature type="compositionally biased region" description="Polar residues" evidence="1">
    <location>
        <begin position="721"/>
        <end position="731"/>
    </location>
</feature>
<feature type="compositionally biased region" description="Low complexity" evidence="1">
    <location>
        <begin position="173"/>
        <end position="189"/>
    </location>
</feature>
<evidence type="ECO:0000313" key="3">
    <source>
        <dbReference type="WBParaSite" id="nRc.2.0.1.t38055-RA"/>
    </source>
</evidence>
<feature type="compositionally biased region" description="Low complexity" evidence="1">
    <location>
        <begin position="384"/>
        <end position="413"/>
    </location>
</feature>
<dbReference type="SUPFAM" id="SSF48350">
    <property type="entry name" value="GTPase activation domain, GAP"/>
    <property type="match status" value="1"/>
</dbReference>
<protein>
    <submittedName>
        <fullName evidence="3">Uncharacterized protein</fullName>
    </submittedName>
</protein>
<feature type="compositionally biased region" description="Basic and acidic residues" evidence="1">
    <location>
        <begin position="691"/>
        <end position="720"/>
    </location>
</feature>
<dbReference type="PANTHER" id="PTHR10194:SF60">
    <property type="entry name" value="RAS GTPASE-ACTIVATING PROTEIN RASKOL"/>
    <property type="match status" value="1"/>
</dbReference>
<dbReference type="Gene3D" id="1.10.506.10">
    <property type="entry name" value="GTPase Activation - p120gap, domain 1"/>
    <property type="match status" value="1"/>
</dbReference>
<dbReference type="InterPro" id="IPR008936">
    <property type="entry name" value="Rho_GTPase_activation_prot"/>
</dbReference>
<feature type="region of interest" description="Disordered" evidence="1">
    <location>
        <begin position="384"/>
        <end position="421"/>
    </location>
</feature>
<feature type="compositionally biased region" description="Polar residues" evidence="1">
    <location>
        <begin position="314"/>
        <end position="327"/>
    </location>
</feature>
<feature type="region of interest" description="Disordered" evidence="1">
    <location>
        <begin position="691"/>
        <end position="731"/>
    </location>
</feature>
<evidence type="ECO:0000256" key="1">
    <source>
        <dbReference type="SAM" id="MobiDB-lite"/>
    </source>
</evidence>
<dbReference type="AlphaFoldDB" id="A0A915KI36"/>
<dbReference type="Proteomes" id="UP000887565">
    <property type="component" value="Unplaced"/>
</dbReference>
<evidence type="ECO:0000313" key="2">
    <source>
        <dbReference type="Proteomes" id="UP000887565"/>
    </source>
</evidence>